<sequence length="91" mass="10099">MQLSELMNLCIGLQGKVLYLEKAKTAQAKEIASLKKRVKQLEKRRKLRTSPVPSDIQEDPVTICWAVVTTANVEATTANAPITTIDELTMD</sequence>
<name>A0ABQ5F6H0_9ASTR</name>
<protein>
    <submittedName>
        <fullName evidence="1">Uncharacterized protein</fullName>
    </submittedName>
</protein>
<evidence type="ECO:0000313" key="2">
    <source>
        <dbReference type="Proteomes" id="UP001151760"/>
    </source>
</evidence>
<keyword evidence="2" id="KW-1185">Reference proteome</keyword>
<reference evidence="1" key="2">
    <citation type="submission" date="2022-01" db="EMBL/GenBank/DDBJ databases">
        <authorList>
            <person name="Yamashiro T."/>
            <person name="Shiraishi A."/>
            <person name="Satake H."/>
            <person name="Nakayama K."/>
        </authorList>
    </citation>
    <scope>NUCLEOTIDE SEQUENCE</scope>
</reference>
<reference evidence="1" key="1">
    <citation type="journal article" date="2022" name="Int. J. Mol. Sci.">
        <title>Draft Genome of Tanacetum Coccineum: Genomic Comparison of Closely Related Tanacetum-Family Plants.</title>
        <authorList>
            <person name="Yamashiro T."/>
            <person name="Shiraishi A."/>
            <person name="Nakayama K."/>
            <person name="Satake H."/>
        </authorList>
    </citation>
    <scope>NUCLEOTIDE SEQUENCE</scope>
</reference>
<gene>
    <name evidence="1" type="ORF">Tco_1002192</name>
</gene>
<proteinExistence type="predicted"/>
<accession>A0ABQ5F6H0</accession>
<evidence type="ECO:0000313" key="1">
    <source>
        <dbReference type="EMBL" id="GJT58659.1"/>
    </source>
</evidence>
<dbReference type="EMBL" id="BQNB010017038">
    <property type="protein sequence ID" value="GJT58659.1"/>
    <property type="molecule type" value="Genomic_DNA"/>
</dbReference>
<comment type="caution">
    <text evidence="1">The sequence shown here is derived from an EMBL/GenBank/DDBJ whole genome shotgun (WGS) entry which is preliminary data.</text>
</comment>
<organism evidence="1 2">
    <name type="scientific">Tanacetum coccineum</name>
    <dbReference type="NCBI Taxonomy" id="301880"/>
    <lineage>
        <taxon>Eukaryota</taxon>
        <taxon>Viridiplantae</taxon>
        <taxon>Streptophyta</taxon>
        <taxon>Embryophyta</taxon>
        <taxon>Tracheophyta</taxon>
        <taxon>Spermatophyta</taxon>
        <taxon>Magnoliopsida</taxon>
        <taxon>eudicotyledons</taxon>
        <taxon>Gunneridae</taxon>
        <taxon>Pentapetalae</taxon>
        <taxon>asterids</taxon>
        <taxon>campanulids</taxon>
        <taxon>Asterales</taxon>
        <taxon>Asteraceae</taxon>
        <taxon>Asteroideae</taxon>
        <taxon>Anthemideae</taxon>
        <taxon>Anthemidinae</taxon>
        <taxon>Tanacetum</taxon>
    </lineage>
</organism>
<dbReference type="Proteomes" id="UP001151760">
    <property type="component" value="Unassembled WGS sequence"/>
</dbReference>